<keyword evidence="2" id="KW-0732">Signal</keyword>
<dbReference type="OrthoDB" id="6487827at2759"/>
<feature type="signal peptide" evidence="2">
    <location>
        <begin position="1"/>
        <end position="25"/>
    </location>
</feature>
<proteinExistence type="predicted"/>
<evidence type="ECO:0000259" key="3">
    <source>
        <dbReference type="SMART" id="SM00703"/>
    </source>
</evidence>
<dbReference type="EMBL" id="ABJB010440250">
    <property type="status" value="NOT_ANNOTATED_CDS"/>
    <property type="molecule type" value="Genomic_DNA"/>
</dbReference>
<dbReference type="VEuPathDB" id="VectorBase:ISCI002153"/>
<dbReference type="PANTHER" id="PTHR11161:SF0">
    <property type="entry name" value="O-ACYLTRANSFERASE LIKE PROTEIN"/>
    <property type="match status" value="1"/>
</dbReference>
<evidence type="ECO:0000256" key="1">
    <source>
        <dbReference type="SAM" id="Phobius"/>
    </source>
</evidence>
<evidence type="ECO:0000256" key="2">
    <source>
        <dbReference type="SAM" id="SignalP"/>
    </source>
</evidence>
<keyword evidence="1" id="KW-1133">Transmembrane helix</keyword>
<feature type="transmembrane region" description="Helical" evidence="1">
    <location>
        <begin position="205"/>
        <end position="226"/>
    </location>
</feature>
<feature type="transmembrane region" description="Helical" evidence="1">
    <location>
        <begin position="311"/>
        <end position="332"/>
    </location>
</feature>
<evidence type="ECO:0000313" key="5">
    <source>
        <dbReference type="EnsemblMetazoa" id="ISCW002153-PA"/>
    </source>
</evidence>
<keyword evidence="1" id="KW-0812">Transmembrane</keyword>
<dbReference type="EMBL" id="DS657635">
    <property type="protein sequence ID" value="EEC02914.1"/>
    <property type="molecule type" value="Genomic_DNA"/>
</dbReference>
<gene>
    <name evidence="4" type="ORF">IscW_ISCW002153</name>
</gene>
<feature type="transmembrane region" description="Helical" evidence="1">
    <location>
        <begin position="270"/>
        <end position="291"/>
    </location>
</feature>
<organism>
    <name type="scientific">Ixodes scapularis</name>
    <name type="common">Black-legged tick</name>
    <name type="synonym">Deer tick</name>
    <dbReference type="NCBI Taxonomy" id="6945"/>
    <lineage>
        <taxon>Eukaryota</taxon>
        <taxon>Metazoa</taxon>
        <taxon>Ecdysozoa</taxon>
        <taxon>Arthropoda</taxon>
        <taxon>Chelicerata</taxon>
        <taxon>Arachnida</taxon>
        <taxon>Acari</taxon>
        <taxon>Parasitiformes</taxon>
        <taxon>Ixodida</taxon>
        <taxon>Ixodoidea</taxon>
        <taxon>Ixodidae</taxon>
        <taxon>Ixodinae</taxon>
        <taxon>Ixodes</taxon>
    </lineage>
</organism>
<reference evidence="5" key="2">
    <citation type="submission" date="2020-05" db="UniProtKB">
        <authorList>
            <consortium name="EnsemblMetazoa"/>
        </authorList>
    </citation>
    <scope>IDENTIFICATION</scope>
    <source>
        <strain evidence="5">wikel</strain>
    </source>
</reference>
<dbReference type="PaxDb" id="6945-B7P8J2"/>
<dbReference type="EMBL" id="ABJB010378269">
    <property type="status" value="NOT_ANNOTATED_CDS"/>
    <property type="molecule type" value="Genomic_DNA"/>
</dbReference>
<evidence type="ECO:0000313" key="4">
    <source>
        <dbReference type="EMBL" id="EEC02914.1"/>
    </source>
</evidence>
<feature type="transmembrane region" description="Helical" evidence="1">
    <location>
        <begin position="177"/>
        <end position="199"/>
    </location>
</feature>
<dbReference type="VEuPathDB" id="VectorBase:ISCP_019933"/>
<keyword evidence="6" id="KW-1185">Reference proteome</keyword>
<dbReference type="InParanoid" id="B7P8J2"/>
<accession>B7P8J2</accession>
<dbReference type="SMART" id="SM00703">
    <property type="entry name" value="NRF"/>
    <property type="match status" value="1"/>
</dbReference>
<dbReference type="PANTHER" id="PTHR11161">
    <property type="entry name" value="O-ACYLTRANSFERASE"/>
    <property type="match status" value="1"/>
</dbReference>
<reference evidence="4 6" key="1">
    <citation type="submission" date="2008-03" db="EMBL/GenBank/DDBJ databases">
        <title>Annotation of Ixodes scapularis.</title>
        <authorList>
            <consortium name="Ixodes scapularis Genome Project Consortium"/>
            <person name="Caler E."/>
            <person name="Hannick L.I."/>
            <person name="Bidwell S."/>
            <person name="Joardar V."/>
            <person name="Thiagarajan M."/>
            <person name="Amedeo P."/>
            <person name="Galinsky K.J."/>
            <person name="Schobel S."/>
            <person name="Inman J."/>
            <person name="Hostetler J."/>
            <person name="Miller J."/>
            <person name="Hammond M."/>
            <person name="Megy K."/>
            <person name="Lawson D."/>
            <person name="Kodira C."/>
            <person name="Sutton G."/>
            <person name="Meyer J."/>
            <person name="Hill C.A."/>
            <person name="Birren B."/>
            <person name="Nene V."/>
            <person name="Collins F."/>
            <person name="Alarcon-Chaidez F."/>
            <person name="Wikel S."/>
            <person name="Strausberg R."/>
        </authorList>
    </citation>
    <scope>NUCLEOTIDE SEQUENCE [LARGE SCALE GENOMIC DNA]</scope>
    <source>
        <strain evidence="6">Wikel</strain>
        <strain evidence="4">Wikel colony</strain>
    </source>
</reference>
<sequence>MWTPVKVLRLLAVVLVGTNLPVVLGNATETTEDSIMPTEDPEIVEMEEGFRRLTEDVTRFAAKQFLPIVSEIIYDPRLSGECAGGLLKIGTALRDGEGWVLMMLDSMGRPPPGMLTGRLAEYGAYEQCLDIRHPRNQFQGKYCMIQVNGNGKITPTLYKMADKFLEHLNFKRVQNDIFFSVQMNSFMAVVSFFAITALIETGMYVYNKAFAHAPALFTGIIFGCLAAKPHQLSRKAQAFWWTVATVSACTSLFGIYSWNRGRAPEHLETVIYAAMHRLTWAFAVSWVMYACATGRGGPVNKILANPLLYPLGRLSFAVYIVHAIVLGVNAILSRERKSHQPFLQAQDYISATITSYAFATISYLCIECPIAVLDNLVFGGVKPKKDLSVEAPKQNGTHELKSVHIANGVASKGALSKPINGIPTSVTSDGDSLHNEEYKNQHSAHENAAYEKEFGVKIITNNNDSTVTVQF</sequence>
<feature type="chain" id="PRO_5014567940" description="Nose resistant-to-fluoxetine protein N-terminal domain-containing protein" evidence="2">
    <location>
        <begin position="26"/>
        <end position="471"/>
    </location>
</feature>
<dbReference type="VEuPathDB" id="VectorBase:ISCP_029947"/>
<dbReference type="InterPro" id="IPR006621">
    <property type="entry name" value="Nose-resist-to-fluoxetine_N"/>
</dbReference>
<evidence type="ECO:0000313" key="6">
    <source>
        <dbReference type="Proteomes" id="UP000001555"/>
    </source>
</evidence>
<keyword evidence="1" id="KW-0472">Membrane</keyword>
<feature type="transmembrane region" description="Helical" evidence="1">
    <location>
        <begin position="238"/>
        <end position="258"/>
    </location>
</feature>
<dbReference type="HOGENOM" id="CLU_580438_0_0_1"/>
<dbReference type="VEuPathDB" id="VectorBase:ISCW002153"/>
<dbReference type="EnsemblMetazoa" id="ISCW002153-RA">
    <property type="protein sequence ID" value="ISCW002153-PA"/>
    <property type="gene ID" value="ISCW002153"/>
</dbReference>
<dbReference type="InterPro" id="IPR052728">
    <property type="entry name" value="O2_lipid_transport_reg"/>
</dbReference>
<dbReference type="Proteomes" id="UP000001555">
    <property type="component" value="Unassembled WGS sequence"/>
</dbReference>
<dbReference type="AlphaFoldDB" id="B7P8J2"/>
<protein>
    <recommendedName>
        <fullName evidence="3">Nose resistant-to-fluoxetine protein N-terminal domain-containing protein</fullName>
    </recommendedName>
</protein>
<feature type="domain" description="Nose resistant-to-fluoxetine protein N-terminal" evidence="3">
    <location>
        <begin position="79"/>
        <end position="204"/>
    </location>
</feature>
<name>B7P8J2_IXOSC</name>
<dbReference type="Pfam" id="PF20146">
    <property type="entry name" value="NRF"/>
    <property type="match status" value="1"/>
</dbReference>